<evidence type="ECO:0000256" key="3">
    <source>
        <dbReference type="RuleBase" id="RU368077"/>
    </source>
</evidence>
<dbReference type="SUPFAM" id="SSF56784">
    <property type="entry name" value="HAD-like"/>
    <property type="match status" value="1"/>
</dbReference>
<dbReference type="AlphaFoldDB" id="A0A1I3LDF6"/>
<evidence type="ECO:0000256" key="1">
    <source>
        <dbReference type="ARBA" id="ARBA00008106"/>
    </source>
</evidence>
<comment type="function">
    <text evidence="3">Catalyzes the hydrolytic dehalogenation of small (S)-2-haloalkanoic acids to yield the corresponding (R)-2-hydroxyalkanoic acids.</text>
</comment>
<dbReference type="STRING" id="420953.SAMN05192543_104354"/>
<sequence length="229" mass="26086">MKHIRAIAFDLYGTLFDVHSVAEQCNERFPGRGREISALWRQKQLEYTWLRSLMNRYVTFEQATEDALRYTCRHLGLALDDTTRDALCEAYLRLKPFAEVPDALRELRRRGLKLAVLSNGSPHSIGAVVDHAGLRDAFDHLLSVDPLRIYKPDDRVYTLAEQAFGVNRTAILFVSSNAWDATGARYFGFPTCWINRADNVFEEMGQRPDWEVGGVDEIVRLFDAANAAT</sequence>
<dbReference type="SFLD" id="SFLDG01135">
    <property type="entry name" value="C1.5.6:_HAD__Beta-PGM__Phospha"/>
    <property type="match status" value="1"/>
</dbReference>
<evidence type="ECO:0000256" key="2">
    <source>
        <dbReference type="ARBA" id="ARBA00022801"/>
    </source>
</evidence>
<dbReference type="Proteomes" id="UP000199548">
    <property type="component" value="Unassembled WGS sequence"/>
</dbReference>
<evidence type="ECO:0000313" key="5">
    <source>
        <dbReference type="Proteomes" id="UP000199548"/>
    </source>
</evidence>
<dbReference type="InterPro" id="IPR006439">
    <property type="entry name" value="HAD-SF_hydro_IA"/>
</dbReference>
<dbReference type="Gene3D" id="1.10.150.240">
    <property type="entry name" value="Putative phosphatase, domain 2"/>
    <property type="match status" value="1"/>
</dbReference>
<dbReference type="Gene3D" id="3.40.50.1000">
    <property type="entry name" value="HAD superfamily/HAD-like"/>
    <property type="match status" value="1"/>
</dbReference>
<dbReference type="SFLD" id="SFLDS00003">
    <property type="entry name" value="Haloacid_Dehalogenase"/>
    <property type="match status" value="1"/>
</dbReference>
<name>A0A1I3LDF6_9BURK</name>
<proteinExistence type="inferred from homology"/>
<dbReference type="InterPro" id="IPR036412">
    <property type="entry name" value="HAD-like_sf"/>
</dbReference>
<dbReference type="InterPro" id="IPR051540">
    <property type="entry name" value="S-2-haloacid_dehalogenase"/>
</dbReference>
<dbReference type="NCBIfam" id="TIGR01493">
    <property type="entry name" value="HAD-SF-IA-v2"/>
    <property type="match status" value="1"/>
</dbReference>
<reference evidence="4 5" key="1">
    <citation type="submission" date="2016-10" db="EMBL/GenBank/DDBJ databases">
        <authorList>
            <person name="de Groot N.N."/>
        </authorList>
    </citation>
    <scope>NUCLEOTIDE SEQUENCE [LARGE SCALE GENOMIC DNA]</scope>
    <source>
        <strain evidence="4 5">LMG 23650</strain>
    </source>
</reference>
<evidence type="ECO:0000313" key="4">
    <source>
        <dbReference type="EMBL" id="SFI82506.1"/>
    </source>
</evidence>
<gene>
    <name evidence="4" type="ORF">SAMN05192543_104354</name>
</gene>
<dbReference type="NCBIfam" id="TIGR01428">
    <property type="entry name" value="HAD_type_II"/>
    <property type="match status" value="1"/>
</dbReference>
<dbReference type="InterPro" id="IPR006328">
    <property type="entry name" value="2-HAD"/>
</dbReference>
<dbReference type="CDD" id="cd02588">
    <property type="entry name" value="HAD_L2-DEX"/>
    <property type="match status" value="1"/>
</dbReference>
<dbReference type="PRINTS" id="PR00413">
    <property type="entry name" value="HADHALOGNASE"/>
</dbReference>
<accession>A0A1I3LDF6</accession>
<dbReference type="EC" id="3.8.1.2" evidence="3"/>
<dbReference type="InterPro" id="IPR023214">
    <property type="entry name" value="HAD_sf"/>
</dbReference>
<dbReference type="EMBL" id="FOQU01000004">
    <property type="protein sequence ID" value="SFI82506.1"/>
    <property type="molecule type" value="Genomic_DNA"/>
</dbReference>
<protein>
    <recommendedName>
        <fullName evidence="3">(S)-2-haloacid dehalogenase</fullName>
        <ecNumber evidence="3">3.8.1.2</ecNumber>
    </recommendedName>
    <alternativeName>
        <fullName evidence="3">2-haloalkanoic acid dehalogenase</fullName>
    </alternativeName>
    <alternativeName>
        <fullName evidence="3">Halocarboxylic acid halidohydrolase</fullName>
    </alternativeName>
    <alternativeName>
        <fullName evidence="3">L-2-haloacid dehalogenase</fullName>
    </alternativeName>
</protein>
<dbReference type="Pfam" id="PF00702">
    <property type="entry name" value="Hydrolase"/>
    <property type="match status" value="1"/>
</dbReference>
<keyword evidence="2 3" id="KW-0378">Hydrolase</keyword>
<dbReference type="SFLD" id="SFLDF00045">
    <property type="entry name" value="2-haloacid_dehalogenase"/>
    <property type="match status" value="1"/>
</dbReference>
<dbReference type="InterPro" id="IPR023198">
    <property type="entry name" value="PGP-like_dom2"/>
</dbReference>
<dbReference type="OrthoDB" id="264363at2"/>
<dbReference type="SFLD" id="SFLDG01129">
    <property type="entry name" value="C1.5:_HAD__Beta-PGM__Phosphata"/>
    <property type="match status" value="1"/>
</dbReference>
<organism evidence="4 5">
    <name type="scientific">Paraburkholderia megapolitana</name>
    <dbReference type="NCBI Taxonomy" id="420953"/>
    <lineage>
        <taxon>Bacteria</taxon>
        <taxon>Pseudomonadati</taxon>
        <taxon>Pseudomonadota</taxon>
        <taxon>Betaproteobacteria</taxon>
        <taxon>Burkholderiales</taxon>
        <taxon>Burkholderiaceae</taxon>
        <taxon>Paraburkholderia</taxon>
    </lineage>
</organism>
<comment type="similarity">
    <text evidence="1 3">Belongs to the HAD-like hydrolase superfamily. S-2-haloalkanoic acid dehalogenase family.</text>
</comment>
<dbReference type="RefSeq" id="WP_091012224.1">
    <property type="nucleotide sequence ID" value="NZ_CP041743.1"/>
</dbReference>
<keyword evidence="5" id="KW-1185">Reference proteome</keyword>
<dbReference type="GO" id="GO:0018784">
    <property type="term" value="F:(S)-2-haloacid dehalogenase activity"/>
    <property type="evidence" value="ECO:0007669"/>
    <property type="project" value="UniProtKB-UniRule"/>
</dbReference>
<dbReference type="PANTHER" id="PTHR43316">
    <property type="entry name" value="HYDROLASE, HALOACID DELAHOGENASE-RELATED"/>
    <property type="match status" value="1"/>
</dbReference>
<comment type="catalytic activity">
    <reaction evidence="3">
        <text>an (S)-2-haloacid + H2O = a (2R)-2-hydroxycarboxylate + a halide anion + H(+)</text>
        <dbReference type="Rhea" id="RHEA:11192"/>
        <dbReference type="ChEBI" id="CHEBI:15377"/>
        <dbReference type="ChEBI" id="CHEBI:15378"/>
        <dbReference type="ChEBI" id="CHEBI:16042"/>
        <dbReference type="ChEBI" id="CHEBI:58314"/>
        <dbReference type="ChEBI" id="CHEBI:137405"/>
        <dbReference type="EC" id="3.8.1.2"/>
    </reaction>
</comment>
<dbReference type="PANTHER" id="PTHR43316:SF3">
    <property type="entry name" value="HALOACID DEHALOGENASE, TYPE II (AFU_ORTHOLOGUE AFUA_2G07750)-RELATED"/>
    <property type="match status" value="1"/>
</dbReference>